<dbReference type="EMBL" id="KZ110610">
    <property type="protein sequence ID" value="OSX56932.1"/>
    <property type="molecule type" value="Genomic_DNA"/>
</dbReference>
<dbReference type="AlphaFoldDB" id="A0A1X6ML54"/>
<name>A0A1X6ML54_9APHY</name>
<protein>
    <submittedName>
        <fullName evidence="1">Uncharacterized protein</fullName>
    </submittedName>
</protein>
<reference evidence="1 2" key="1">
    <citation type="submission" date="2017-04" db="EMBL/GenBank/DDBJ databases">
        <title>Genome Sequence of the Model Brown-Rot Fungus Postia placenta SB12.</title>
        <authorList>
            <consortium name="DOE Joint Genome Institute"/>
            <person name="Gaskell J."/>
            <person name="Kersten P."/>
            <person name="Larrondo L.F."/>
            <person name="Canessa P."/>
            <person name="Martinez D."/>
            <person name="Hibbett D."/>
            <person name="Schmoll M."/>
            <person name="Kubicek C.P."/>
            <person name="Martinez A.T."/>
            <person name="Yadav J."/>
            <person name="Master E."/>
            <person name="Magnuson J.K."/>
            <person name="James T."/>
            <person name="Yaver D."/>
            <person name="Berka R."/>
            <person name="Labutti K."/>
            <person name="Lipzen A."/>
            <person name="Aerts A."/>
            <person name="Barry K."/>
            <person name="Henrissat B."/>
            <person name="Blanchette R."/>
            <person name="Grigoriev I."/>
            <person name="Cullen D."/>
        </authorList>
    </citation>
    <scope>NUCLEOTIDE SEQUENCE [LARGE SCALE GENOMIC DNA]</scope>
    <source>
        <strain evidence="1 2">MAD-698-R-SB12</strain>
    </source>
</reference>
<proteinExistence type="predicted"/>
<sequence>MALYCDGKLAAEARQYDFKIAAGFVPENSIYFRSVPEMDKTSKSNRPIGVRLDNLDAAIVAGKLDQAMNPVRRNWGEAIIVDINFAGYPDHCKVVETVKLTGESFSRAELALKVRRIVDKAVQQCRGVYTVMVTNPATEPLIGSMPLDDPMPFNDSIPFTGLDALVTKDLYLNLFSHLEELPLSVFQELPLSDIQMTFMALSRPIGLGATQASRRSGHVSFSAQVRYQRRPDSSLLIPPNLLKLGRLEPSKLADYENRGTSETVQ</sequence>
<keyword evidence="2" id="KW-1185">Reference proteome</keyword>
<dbReference type="GeneID" id="36332199"/>
<evidence type="ECO:0000313" key="1">
    <source>
        <dbReference type="EMBL" id="OSX56932.1"/>
    </source>
</evidence>
<gene>
    <name evidence="1" type="ORF">POSPLADRAFT_1157913</name>
</gene>
<organism evidence="1 2">
    <name type="scientific">Postia placenta MAD-698-R-SB12</name>
    <dbReference type="NCBI Taxonomy" id="670580"/>
    <lineage>
        <taxon>Eukaryota</taxon>
        <taxon>Fungi</taxon>
        <taxon>Dikarya</taxon>
        <taxon>Basidiomycota</taxon>
        <taxon>Agaricomycotina</taxon>
        <taxon>Agaricomycetes</taxon>
        <taxon>Polyporales</taxon>
        <taxon>Adustoporiaceae</taxon>
        <taxon>Rhodonia</taxon>
    </lineage>
</organism>
<dbReference type="Proteomes" id="UP000194127">
    <property type="component" value="Unassembled WGS sequence"/>
</dbReference>
<dbReference type="OrthoDB" id="10272291at2759"/>
<accession>A0A1X6ML54</accession>
<evidence type="ECO:0000313" key="2">
    <source>
        <dbReference type="Proteomes" id="UP000194127"/>
    </source>
</evidence>
<dbReference type="RefSeq" id="XP_024333726.1">
    <property type="nucleotide sequence ID" value="XM_024487250.1"/>
</dbReference>